<evidence type="ECO:0008006" key="3">
    <source>
        <dbReference type="Google" id="ProtNLM"/>
    </source>
</evidence>
<dbReference type="HOGENOM" id="CLU_044733_0_0_1"/>
<dbReference type="EMBL" id="AOGT01001662">
    <property type="protein sequence ID" value="EMG47238.1"/>
    <property type="molecule type" value="Genomic_DNA"/>
</dbReference>
<dbReference type="AlphaFoldDB" id="M3J5B0"/>
<protein>
    <recommendedName>
        <fullName evidence="3">Alcohol acetyltransferase</fullName>
    </recommendedName>
</protein>
<dbReference type="eggNOG" id="ENOG502QTAU">
    <property type="taxonomic scope" value="Eukaryota"/>
</dbReference>
<comment type="caution">
    <text evidence="1">The sequence shown here is derived from an EMBL/GenBank/DDBJ whole genome shotgun (WGS) entry which is preliminary data.</text>
</comment>
<organism evidence="1 2">
    <name type="scientific">Candida maltosa (strain Xu316)</name>
    <name type="common">Yeast</name>
    <dbReference type="NCBI Taxonomy" id="1245528"/>
    <lineage>
        <taxon>Eukaryota</taxon>
        <taxon>Fungi</taxon>
        <taxon>Dikarya</taxon>
        <taxon>Ascomycota</taxon>
        <taxon>Saccharomycotina</taxon>
        <taxon>Pichiomycetes</taxon>
        <taxon>Debaryomycetaceae</taxon>
        <taxon>Candida/Lodderomyces clade</taxon>
        <taxon>Candida</taxon>
    </lineage>
</organism>
<dbReference type="PANTHER" id="PTHR28037">
    <property type="entry name" value="ALCOHOL O-ACETYLTRANSFERASE 1-RELATED"/>
    <property type="match status" value="1"/>
</dbReference>
<evidence type="ECO:0000313" key="1">
    <source>
        <dbReference type="EMBL" id="EMG47238.1"/>
    </source>
</evidence>
<name>M3J5B0_CANMX</name>
<keyword evidence="2" id="KW-1185">Reference proteome</keyword>
<dbReference type="SUPFAM" id="SSF52777">
    <property type="entry name" value="CoA-dependent acyltransferases"/>
    <property type="match status" value="1"/>
</dbReference>
<dbReference type="STRING" id="1245528.M3J5B0"/>
<dbReference type="Proteomes" id="UP000011777">
    <property type="component" value="Unassembled WGS sequence"/>
</dbReference>
<gene>
    <name evidence="1" type="ORF">G210_2458</name>
</gene>
<evidence type="ECO:0000313" key="2">
    <source>
        <dbReference type="Proteomes" id="UP000011777"/>
    </source>
</evidence>
<accession>M3J5B0</accession>
<dbReference type="Pfam" id="PF07247">
    <property type="entry name" value="AATase"/>
    <property type="match status" value="1"/>
</dbReference>
<dbReference type="InterPro" id="IPR052058">
    <property type="entry name" value="Alcohol_O-acetyltransferase"/>
</dbReference>
<dbReference type="PANTHER" id="PTHR28037:SF1">
    <property type="entry name" value="ALCOHOL O-ACETYLTRANSFERASE 1-RELATED"/>
    <property type="match status" value="1"/>
</dbReference>
<dbReference type="OMA" id="NERYYIC"/>
<dbReference type="InterPro" id="IPR010828">
    <property type="entry name" value="Atf2/Sli1-like"/>
</dbReference>
<sequence length="473" mass="54908">MVEPQHRRPVEFLERYYICRTTEKYSSNFSISVRYNHRSISKALLSHALHQLITNNSWFVQNYFHINHKMDDLANGTNYEVRILDSVKFEDAVSYKQVDQFDASCLEFLNDFVFTMKANLPLWKVFVFEESDGGQVISVCYDHSHFDGLSGVQFQKDLAKELSRVANEEYFDVLFDYRRDFDKLPKQILPARENLTDLFSLSWTEYINLTLKKHVPYYDSLLNYLSPSSNGLPIFHTDKPVDKNLKTRFRILKLKPDEVDKISKYCRSIGVTLTSYFDIICLKSLQETVFTKVHPSSDFNTSSLVAINGRRYYSDEIKNFLYGCMVCGAPIILPNIKEGDNLEITMKKFHAEMTDDINSKKSFKAVGVLKYTNMWDFFKQKLNKIGGRYTLTISNLGKIGNSNDTVTFEEMYFTSNTGVVYNFVLNMTTLPNGELTVVFGNLPEFENHEMNNQPIMDEFLSVFKSNLLHLPPH</sequence>
<dbReference type="GO" id="GO:0008080">
    <property type="term" value="F:N-acetyltransferase activity"/>
    <property type="evidence" value="ECO:0007669"/>
    <property type="project" value="TreeGrafter"/>
</dbReference>
<reference evidence="1 2" key="1">
    <citation type="submission" date="2013-02" db="EMBL/GenBank/DDBJ databases">
        <title>Genome sequence of Candida maltosa Xu316, a potential industrial strain for xylitol and ethanol production.</title>
        <authorList>
            <person name="Yu J."/>
            <person name="Wang Q."/>
            <person name="Geng X."/>
            <person name="Bao W."/>
            <person name="He P."/>
            <person name="Cai J."/>
        </authorList>
    </citation>
    <scope>NUCLEOTIDE SEQUENCE [LARGE SCALE GENOMIC DNA]</scope>
    <source>
        <strain evidence="2">Xu316</strain>
    </source>
</reference>
<proteinExistence type="predicted"/>
<dbReference type="OrthoDB" id="2150604at2759"/>